<dbReference type="GO" id="GO:0015645">
    <property type="term" value="F:fatty acid ligase activity"/>
    <property type="evidence" value="ECO:0007669"/>
    <property type="project" value="TreeGrafter"/>
</dbReference>
<evidence type="ECO:0000259" key="5">
    <source>
        <dbReference type="Pfam" id="PF13193"/>
    </source>
</evidence>
<keyword evidence="3" id="KW-0547">Nucleotide-binding</keyword>
<dbReference type="GO" id="GO:0005524">
    <property type="term" value="F:ATP binding"/>
    <property type="evidence" value="ECO:0007669"/>
    <property type="project" value="UniProtKB-KW"/>
</dbReference>
<dbReference type="InterPro" id="IPR025110">
    <property type="entry name" value="AMP-bd_C"/>
</dbReference>
<dbReference type="Gene3D" id="3.40.50.12780">
    <property type="entry name" value="N-terminal domain of ligase-like"/>
    <property type="match status" value="1"/>
</dbReference>
<organism evidence="6">
    <name type="scientific">marine sediment metagenome</name>
    <dbReference type="NCBI Taxonomy" id="412755"/>
    <lineage>
        <taxon>unclassified sequences</taxon>
        <taxon>metagenomes</taxon>
        <taxon>ecological metagenomes</taxon>
    </lineage>
</organism>
<dbReference type="AlphaFoldDB" id="X1JN52"/>
<reference evidence="6" key="1">
    <citation type="journal article" date="2014" name="Front. Microbiol.">
        <title>High frequency of phylogenetically diverse reductive dehalogenase-homologous genes in deep subseafloor sedimentary metagenomes.</title>
        <authorList>
            <person name="Kawai M."/>
            <person name="Futagami T."/>
            <person name="Toyoda A."/>
            <person name="Takaki Y."/>
            <person name="Nishi S."/>
            <person name="Hori S."/>
            <person name="Arai W."/>
            <person name="Tsubouchi T."/>
            <person name="Morono Y."/>
            <person name="Uchiyama I."/>
            <person name="Ito T."/>
            <person name="Fujiyama A."/>
            <person name="Inagaki F."/>
            <person name="Takami H."/>
        </authorList>
    </citation>
    <scope>NUCLEOTIDE SEQUENCE</scope>
    <source>
        <strain evidence="6">Expedition CK06-06</strain>
    </source>
</reference>
<name>X1JN52_9ZZZZ</name>
<evidence type="ECO:0000313" key="6">
    <source>
        <dbReference type="EMBL" id="GAH95467.1"/>
    </source>
</evidence>
<keyword evidence="4" id="KW-0067">ATP-binding</keyword>
<evidence type="ECO:0000256" key="2">
    <source>
        <dbReference type="ARBA" id="ARBA00022598"/>
    </source>
</evidence>
<evidence type="ECO:0000256" key="1">
    <source>
        <dbReference type="ARBA" id="ARBA00006432"/>
    </source>
</evidence>
<proteinExistence type="inferred from homology"/>
<dbReference type="GO" id="GO:0006637">
    <property type="term" value="P:acyl-CoA metabolic process"/>
    <property type="evidence" value="ECO:0007669"/>
    <property type="project" value="TreeGrafter"/>
</dbReference>
<feature type="domain" description="AMP-binding enzyme C-terminal" evidence="5">
    <location>
        <begin position="46"/>
        <end position="121"/>
    </location>
</feature>
<feature type="non-terminal residue" evidence="6">
    <location>
        <position position="1"/>
    </location>
</feature>
<evidence type="ECO:0000256" key="3">
    <source>
        <dbReference type="ARBA" id="ARBA00022741"/>
    </source>
</evidence>
<dbReference type="GO" id="GO:0006633">
    <property type="term" value="P:fatty acid biosynthetic process"/>
    <property type="evidence" value="ECO:0007669"/>
    <property type="project" value="TreeGrafter"/>
</dbReference>
<dbReference type="InterPro" id="IPR042099">
    <property type="entry name" value="ANL_N_sf"/>
</dbReference>
<comment type="similarity">
    <text evidence="1">Belongs to the ATP-dependent AMP-binding enzyme family.</text>
</comment>
<gene>
    <name evidence="6" type="ORF">S06H3_06888</name>
</gene>
<dbReference type="SUPFAM" id="SSF56801">
    <property type="entry name" value="Acetyl-CoA synthetase-like"/>
    <property type="match status" value="1"/>
</dbReference>
<dbReference type="InterPro" id="IPR045851">
    <property type="entry name" value="AMP-bd_C_sf"/>
</dbReference>
<evidence type="ECO:0000256" key="4">
    <source>
        <dbReference type="ARBA" id="ARBA00022840"/>
    </source>
</evidence>
<dbReference type="EMBL" id="BARV01002729">
    <property type="protein sequence ID" value="GAH95467.1"/>
    <property type="molecule type" value="Genomic_DNA"/>
</dbReference>
<keyword evidence="2" id="KW-0436">Ligase</keyword>
<dbReference type="FunFam" id="3.30.300.30:FF:000008">
    <property type="entry name" value="2,3-dihydroxybenzoate-AMP ligase"/>
    <property type="match status" value="1"/>
</dbReference>
<dbReference type="PANTHER" id="PTHR43605:SF10">
    <property type="entry name" value="ACYL-COA SYNTHETASE MEDIUM CHAIN FAMILY MEMBER 3"/>
    <property type="match status" value="1"/>
</dbReference>
<protein>
    <recommendedName>
        <fullName evidence="5">AMP-binding enzyme C-terminal domain-containing protein</fullName>
    </recommendedName>
</protein>
<dbReference type="Gene3D" id="3.30.300.30">
    <property type="match status" value="1"/>
</dbReference>
<sequence>TARVLKDGWFHSGDLVRMDEESYIEYIEKKSFIIVTSAGVKIPPTEVEDVLLKHPSVAEAAYVGVMDELKGQIPTLFVVLKEGQHVTKQEIRDFCRQSLANYKLPHKIELVESIPKTGSGKMDRRRLKEGRIT</sequence>
<dbReference type="GO" id="GO:0004321">
    <property type="term" value="F:fatty-acyl-CoA synthase activity"/>
    <property type="evidence" value="ECO:0007669"/>
    <property type="project" value="TreeGrafter"/>
</dbReference>
<accession>X1JN52</accession>
<comment type="caution">
    <text evidence="6">The sequence shown here is derived from an EMBL/GenBank/DDBJ whole genome shotgun (WGS) entry which is preliminary data.</text>
</comment>
<dbReference type="PANTHER" id="PTHR43605">
    <property type="entry name" value="ACYL-COENZYME A SYNTHETASE"/>
    <property type="match status" value="1"/>
</dbReference>
<dbReference type="InterPro" id="IPR051087">
    <property type="entry name" value="Mitochondrial_ACSM"/>
</dbReference>
<dbReference type="Pfam" id="PF13193">
    <property type="entry name" value="AMP-binding_C"/>
    <property type="match status" value="1"/>
</dbReference>